<evidence type="ECO:0000313" key="3">
    <source>
        <dbReference type="Proteomes" id="UP000193749"/>
    </source>
</evidence>
<feature type="transmembrane region" description="Helical" evidence="1">
    <location>
        <begin position="60"/>
        <end position="84"/>
    </location>
</feature>
<dbReference type="Proteomes" id="UP000193749">
    <property type="component" value="Unassembled WGS sequence"/>
</dbReference>
<evidence type="ECO:0000313" key="2">
    <source>
        <dbReference type="EMBL" id="ORM92620.1"/>
    </source>
</evidence>
<dbReference type="STRING" id="55209.HA50_04305"/>
<dbReference type="EMBL" id="MLJI01000001">
    <property type="protein sequence ID" value="ORM92620.1"/>
    <property type="molecule type" value="Genomic_DNA"/>
</dbReference>
<protein>
    <submittedName>
        <fullName evidence="2">Uncharacterized protein</fullName>
    </submittedName>
</protein>
<gene>
    <name evidence="2" type="ORF">HA50_04305</name>
</gene>
<dbReference type="AlphaFoldDB" id="A0A1X1ERJ4"/>
<reference evidence="2 3" key="1">
    <citation type="journal article" date="2017" name="Antonie Van Leeuwenhoek">
        <title>Phylogenomic resolution of the bacterial genus Pantoea and its relationship with Erwinia and Tatumella.</title>
        <authorList>
            <person name="Palmer M."/>
            <person name="Steenkamp E.T."/>
            <person name="Coetzee M.P."/>
            <person name="Chan W.Y."/>
            <person name="van Zyl E."/>
            <person name="De Maayer P."/>
            <person name="Coutinho T.A."/>
            <person name="Blom J."/>
            <person name="Smits T.H."/>
            <person name="Duffy B."/>
            <person name="Venter S.N."/>
        </authorList>
    </citation>
    <scope>NUCLEOTIDE SEQUENCE [LARGE SCALE GENOMIC DNA]</scope>
    <source>
        <strain evidence="2 3">LMG 2657</strain>
    </source>
</reference>
<sequence>MRLRAHRYVQPTGRVRGKISGCEETLENGFGTAVHLRGVAADSLGGNDMGLKDWISRHKLGVLVMVILVLELVHYLLTASWLPWQLGQA</sequence>
<accession>A0A1X1ERJ4</accession>
<keyword evidence="3" id="KW-1185">Reference proteome</keyword>
<organism evidence="2 3">
    <name type="scientific">Pantoea cypripedii</name>
    <name type="common">Pectobacterium cypripedii</name>
    <name type="synonym">Erwinia cypripedii</name>
    <dbReference type="NCBI Taxonomy" id="55209"/>
    <lineage>
        <taxon>Bacteria</taxon>
        <taxon>Pseudomonadati</taxon>
        <taxon>Pseudomonadota</taxon>
        <taxon>Gammaproteobacteria</taxon>
        <taxon>Enterobacterales</taxon>
        <taxon>Erwiniaceae</taxon>
        <taxon>Pantoea</taxon>
    </lineage>
</organism>
<keyword evidence="1" id="KW-0812">Transmembrane</keyword>
<proteinExistence type="predicted"/>
<name>A0A1X1ERJ4_PANCY</name>
<comment type="caution">
    <text evidence="2">The sequence shown here is derived from an EMBL/GenBank/DDBJ whole genome shotgun (WGS) entry which is preliminary data.</text>
</comment>
<evidence type="ECO:0000256" key="1">
    <source>
        <dbReference type="SAM" id="Phobius"/>
    </source>
</evidence>
<keyword evidence="1" id="KW-1133">Transmembrane helix</keyword>
<keyword evidence="1" id="KW-0472">Membrane</keyword>